<evidence type="ECO:0000313" key="2">
    <source>
        <dbReference type="EMBL" id="CRG95086.1"/>
    </source>
</evidence>
<accession>A0A1J1GS32</accession>
<dbReference type="Proteomes" id="UP000220797">
    <property type="component" value="Unassembled WGS sequence"/>
</dbReference>
<gene>
    <name evidence="2" type="ORF">PGAL8A_00248500</name>
</gene>
<dbReference type="EMBL" id="CVMV01000032">
    <property type="protein sequence ID" value="CRG95086.1"/>
    <property type="molecule type" value="Genomic_DNA"/>
</dbReference>
<protein>
    <submittedName>
        <fullName evidence="2">Uncharacterized protein</fullName>
    </submittedName>
</protein>
<dbReference type="VEuPathDB" id="PlasmoDB:PGAL8A_00248500"/>
<dbReference type="RefSeq" id="XP_028527899.1">
    <property type="nucleotide sequence ID" value="XM_028671226.1"/>
</dbReference>
<dbReference type="OrthoDB" id="376948at2759"/>
<organism evidence="2 3">
    <name type="scientific">Plasmodium gallinaceum</name>
    <dbReference type="NCBI Taxonomy" id="5849"/>
    <lineage>
        <taxon>Eukaryota</taxon>
        <taxon>Sar</taxon>
        <taxon>Alveolata</taxon>
        <taxon>Apicomplexa</taxon>
        <taxon>Aconoidasida</taxon>
        <taxon>Haemosporida</taxon>
        <taxon>Plasmodiidae</taxon>
        <taxon>Plasmodium</taxon>
        <taxon>Plasmodium (Haemamoeba)</taxon>
    </lineage>
</organism>
<proteinExistence type="predicted"/>
<name>A0A1J1GS32_PLAGA</name>
<sequence length="893" mass="105567">MSNDSEIIFMKKKKDNNFTRVNKLLGKIIKLLKLYIKERNEIAKQDNPVYTATFIKILDDNICYIFNLLTSNQDAKTYIKKVIRMNNDLIDNTLHCSELHFFISPESALFFKKLKNEVSISKRIIKHISDVSFLLKYYTYCIGLNETKTKNIIDDISYVENLFLKNFENFQNISDKEINNETFFKVIYSTLNLKNINENQNIEPDDPTLIMKDINDSSYNSSNTTEDSVLYAVRKKGIDNIEISSSLSVLSENSISYVDSKSVIDNNDISLLNNEETIQRITTEIEKKTLTNVSDQNINKTNKIDCNFGNNNIKKNSIIFQNQMDLTHDFNICNIEQDCNIHYTWYEEMGSNKNITRNNINVFEKKLSLEKNNIEYGNYIQKSTYESFEDVKDECFNKLKHEKCYVSHKGDSKLEDNAICFEEENVTNFKISKRILNNKYIDNICYKECNAIMHLIKYTKTIMHKLKDSYTEDVQISERFSSYYYHGKKIKYLFPQYSFSTCKKIVAAFERLNENPIYELSRLHIIEQFCKKNNCEKKNIPKILRLDLKETIIDICKLLEEIELLDIYEIIDKYKNIYIYKNTVVSYYDIKHPFFCTLFKFYSLLCNFVNKLQKYSIITTYFDYEADKIIRNYSSQISYCFRNINYYLCKFSKLCETINHKWTNIPEINYDFQKIINENEINISVNDKILNEVLLKYKKAIEEGIYNPHPTYDFTVPGAFFCIYLYTSDIYSKVCSSLIERNVEITKENNLISKIIFNKYGINLSTNTLKTLDTELENYNKQRKHESSNIPIQVIINNNIIIETKKLFVINNLKNESTKLICFDNKNNISKKTPSYNLVKFHKFDTTNCKTFPDSNDGYLSQNIFNENKRKRKHKNTKKEEELYDNIYSGNFI</sequence>
<dbReference type="GeneID" id="39731013"/>
<keyword evidence="1" id="KW-0175">Coiled coil</keyword>
<feature type="coiled-coil region" evidence="1">
    <location>
        <begin position="762"/>
        <end position="789"/>
    </location>
</feature>
<comment type="caution">
    <text evidence="2">The sequence shown here is derived from an EMBL/GenBank/DDBJ whole genome shotgun (WGS) entry which is preliminary data.</text>
</comment>
<keyword evidence="3" id="KW-1185">Reference proteome</keyword>
<evidence type="ECO:0000256" key="1">
    <source>
        <dbReference type="SAM" id="Coils"/>
    </source>
</evidence>
<evidence type="ECO:0000313" key="3">
    <source>
        <dbReference type="Proteomes" id="UP000220797"/>
    </source>
</evidence>
<reference evidence="2" key="1">
    <citation type="submission" date="2015-04" db="EMBL/GenBank/DDBJ databases">
        <authorList>
            <consortium name="Pathogen Informatics"/>
        </authorList>
    </citation>
    <scope>NUCLEOTIDE SEQUENCE [LARGE SCALE GENOMIC DNA]</scope>
    <source>
        <strain evidence="2">8A</strain>
    </source>
</reference>
<dbReference type="AlphaFoldDB" id="A0A1J1GS32"/>